<keyword evidence="2" id="KW-1185">Reference proteome</keyword>
<evidence type="ECO:0000313" key="1">
    <source>
        <dbReference type="EMBL" id="MET3794287.1"/>
    </source>
</evidence>
<sequence>MTDVLERNSSKSAVSVGAREAYYTICPVFAASNVAQELGWIEEELGKVGAKLSYLRALPPEQGYLPHFSHQFEHLFRDGGNIPSIWAKADVTDTTLLALTAGHHGGQILVRSDSDIYRVADLKGRKFGLYKSQNQNKVDWWRATSERGILVALRLAGLDRTVVEIVDAPHEDRGFGNASKPSQLWATRSRDDLVYTAEVKLLEAGTVDAVYTSHGRGQALERTGRFKVIEDFSRYPDWTLQVANSPYALTVSTDFARKNRDIVVAFLRAVVRAARWINANRDAAASILQRVTYHQSPADVAGAITATDFLPSLSEQNLAGLDIQKKFLVEHGYVKRNFDSRKWADASYLEEALRSL</sequence>
<protein>
    <submittedName>
        <fullName evidence="1">ABC-type nitrate/sulfonate/bicarbonate transport system substrate-binding protein</fullName>
    </submittedName>
</protein>
<dbReference type="Gene3D" id="3.40.190.270">
    <property type="match status" value="1"/>
</dbReference>
<dbReference type="PANTHER" id="PTHR30024">
    <property type="entry name" value="ALIPHATIC SULFONATES-BINDING PROTEIN-RELATED"/>
    <property type="match status" value="1"/>
</dbReference>
<dbReference type="Proteomes" id="UP001549076">
    <property type="component" value="Unassembled WGS sequence"/>
</dbReference>
<organism evidence="1 2">
    <name type="scientific">Aquamicrobium terrae</name>
    <dbReference type="NCBI Taxonomy" id="1324945"/>
    <lineage>
        <taxon>Bacteria</taxon>
        <taxon>Pseudomonadati</taxon>
        <taxon>Pseudomonadota</taxon>
        <taxon>Alphaproteobacteria</taxon>
        <taxon>Hyphomicrobiales</taxon>
        <taxon>Phyllobacteriaceae</taxon>
        <taxon>Aquamicrobium</taxon>
    </lineage>
</organism>
<dbReference type="SUPFAM" id="SSF53850">
    <property type="entry name" value="Periplasmic binding protein-like II"/>
    <property type="match status" value="1"/>
</dbReference>
<gene>
    <name evidence="1" type="ORF">ABID37_004527</name>
</gene>
<name>A0ABV2N652_9HYPH</name>
<accession>A0ABV2N652</accession>
<dbReference type="PANTHER" id="PTHR30024:SF45">
    <property type="entry name" value="ABC TRANSPORTER SUBSTRATE-BINDING PROTEIN"/>
    <property type="match status" value="1"/>
</dbReference>
<dbReference type="Gene3D" id="3.40.190.10">
    <property type="entry name" value="Periplasmic binding protein-like II"/>
    <property type="match status" value="1"/>
</dbReference>
<comment type="caution">
    <text evidence="1">The sequence shown here is derived from an EMBL/GenBank/DDBJ whole genome shotgun (WGS) entry which is preliminary data.</text>
</comment>
<evidence type="ECO:0000313" key="2">
    <source>
        <dbReference type="Proteomes" id="UP001549076"/>
    </source>
</evidence>
<reference evidence="1 2" key="1">
    <citation type="submission" date="2024-06" db="EMBL/GenBank/DDBJ databases">
        <title>Genomic Encyclopedia of Type Strains, Phase IV (KMG-IV): sequencing the most valuable type-strain genomes for metagenomic binning, comparative biology and taxonomic classification.</title>
        <authorList>
            <person name="Goeker M."/>
        </authorList>
    </citation>
    <scope>NUCLEOTIDE SEQUENCE [LARGE SCALE GENOMIC DNA]</scope>
    <source>
        <strain evidence="1 2">DSM 27865</strain>
    </source>
</reference>
<proteinExistence type="predicted"/>
<dbReference type="RefSeq" id="WP_354198906.1">
    <property type="nucleotide sequence ID" value="NZ_JBEPML010000022.1"/>
</dbReference>
<dbReference type="EMBL" id="JBEPML010000022">
    <property type="protein sequence ID" value="MET3794287.1"/>
    <property type="molecule type" value="Genomic_DNA"/>
</dbReference>